<comment type="caution">
    <text evidence="3">The sequence shown here is derived from an EMBL/GenBank/DDBJ whole genome shotgun (WGS) entry which is preliminary data.</text>
</comment>
<organism evidence="3 4">
    <name type="scientific">Cupriavidus pauculus</name>
    <dbReference type="NCBI Taxonomy" id="82633"/>
    <lineage>
        <taxon>Bacteria</taxon>
        <taxon>Pseudomonadati</taxon>
        <taxon>Pseudomonadota</taxon>
        <taxon>Betaproteobacteria</taxon>
        <taxon>Burkholderiales</taxon>
        <taxon>Burkholderiaceae</taxon>
        <taxon>Cupriavidus</taxon>
    </lineage>
</organism>
<dbReference type="RefSeq" id="WP_101684387.1">
    <property type="nucleotide sequence ID" value="NZ_PJRP01000016.1"/>
</dbReference>
<reference evidence="3 4" key="1">
    <citation type="submission" date="2017-12" db="EMBL/GenBank/DDBJ databases">
        <title>Genome sequence of the active heterotrophic nitrifier-denitrifier, Cupriavidus pauculus UM1.</title>
        <authorList>
            <person name="Putonti C."/>
            <person name="Castignetti D."/>
        </authorList>
    </citation>
    <scope>NUCLEOTIDE SEQUENCE [LARGE SCALE GENOMIC DNA]</scope>
    <source>
        <strain evidence="3 4">UM1</strain>
    </source>
</reference>
<dbReference type="SUPFAM" id="SSF52402">
    <property type="entry name" value="Adenine nucleotide alpha hydrolases-like"/>
    <property type="match status" value="1"/>
</dbReference>
<accession>A0A2N5C635</accession>
<gene>
    <name evidence="3" type="ORF">CYJ10_26335</name>
</gene>
<comment type="similarity">
    <text evidence="1">Belongs to the universal stress protein A family.</text>
</comment>
<evidence type="ECO:0000313" key="4">
    <source>
        <dbReference type="Proteomes" id="UP000234341"/>
    </source>
</evidence>
<dbReference type="AlphaFoldDB" id="A0A2N5C635"/>
<dbReference type="PANTHER" id="PTHR31964:SF113">
    <property type="entry name" value="USPA DOMAIN-CONTAINING PROTEIN"/>
    <property type="match status" value="1"/>
</dbReference>
<proteinExistence type="inferred from homology"/>
<feature type="domain" description="UspA" evidence="2">
    <location>
        <begin position="3"/>
        <end position="136"/>
    </location>
</feature>
<evidence type="ECO:0000313" key="3">
    <source>
        <dbReference type="EMBL" id="PLP97673.1"/>
    </source>
</evidence>
<dbReference type="PANTHER" id="PTHR31964">
    <property type="entry name" value="ADENINE NUCLEOTIDE ALPHA HYDROLASES-LIKE SUPERFAMILY PROTEIN"/>
    <property type="match status" value="1"/>
</dbReference>
<evidence type="ECO:0000259" key="2">
    <source>
        <dbReference type="Pfam" id="PF00582"/>
    </source>
</evidence>
<dbReference type="EMBL" id="PJRP01000016">
    <property type="protein sequence ID" value="PLP97673.1"/>
    <property type="molecule type" value="Genomic_DNA"/>
</dbReference>
<dbReference type="Pfam" id="PF00582">
    <property type="entry name" value="Usp"/>
    <property type="match status" value="1"/>
</dbReference>
<name>A0A2N5C635_9BURK</name>
<dbReference type="CDD" id="cd00293">
    <property type="entry name" value="USP-like"/>
    <property type="match status" value="1"/>
</dbReference>
<dbReference type="InterPro" id="IPR014729">
    <property type="entry name" value="Rossmann-like_a/b/a_fold"/>
</dbReference>
<evidence type="ECO:0000256" key="1">
    <source>
        <dbReference type="ARBA" id="ARBA00008791"/>
    </source>
</evidence>
<protein>
    <submittedName>
        <fullName evidence="3">Universal stress protein</fullName>
    </submittedName>
</protein>
<dbReference type="InterPro" id="IPR006016">
    <property type="entry name" value="UspA"/>
</dbReference>
<dbReference type="PRINTS" id="PR01438">
    <property type="entry name" value="UNVRSLSTRESS"/>
</dbReference>
<dbReference type="OrthoDB" id="8965720at2"/>
<dbReference type="Gene3D" id="3.40.50.620">
    <property type="entry name" value="HUPs"/>
    <property type="match status" value="1"/>
</dbReference>
<sequence length="144" mass="14868">MTVVVLAIDGSHHSHTATAWVASTGALAAPRIVHLVHVSPVLGRTGFGTVDFEQENRQQARQAFEAARRVLDGRVDAIHEHWLRGGAVESIVGFAAEQGADLLVVGAKGVGPLKAALTGSVVSKVVAQSAVPTVVINSPDPDAA</sequence>
<dbReference type="Proteomes" id="UP000234341">
    <property type="component" value="Unassembled WGS sequence"/>
</dbReference>
<dbReference type="InterPro" id="IPR006015">
    <property type="entry name" value="Universal_stress_UspA"/>
</dbReference>